<dbReference type="RefSeq" id="WP_248590838.1">
    <property type="nucleotide sequence ID" value="NZ_BAABEB010000007.1"/>
</dbReference>
<sequence length="70" mass="7500">MASSEKPERRVCPACGRGRLARVVYGRTAPTGELKRALEEGEAVLGGCVPGAARWRCPECDAAYPELPAR</sequence>
<accession>A0ABY4L7T5</accession>
<reference evidence="1 2" key="1">
    <citation type="submission" date="2020-04" db="EMBL/GenBank/DDBJ databases">
        <title>Thermobifida alba genome sequencing and assembly.</title>
        <authorList>
            <person name="Luzics S."/>
            <person name="Horvath B."/>
            <person name="Nagy I."/>
            <person name="Toth A."/>
            <person name="Nagy I."/>
            <person name="Kukolya J."/>
        </authorList>
    </citation>
    <scope>NUCLEOTIDE SEQUENCE [LARGE SCALE GENOMIC DNA]</scope>
    <source>
        <strain evidence="1 2">DSM 43795</strain>
    </source>
</reference>
<organism evidence="1 2">
    <name type="scientific">Thermobifida alba</name>
    <name type="common">Thermomonospora alba</name>
    <dbReference type="NCBI Taxonomy" id="53522"/>
    <lineage>
        <taxon>Bacteria</taxon>
        <taxon>Bacillati</taxon>
        <taxon>Actinomycetota</taxon>
        <taxon>Actinomycetes</taxon>
        <taxon>Streptosporangiales</taxon>
        <taxon>Nocardiopsidaceae</taxon>
        <taxon>Thermobifida</taxon>
    </lineage>
</organism>
<protein>
    <submittedName>
        <fullName evidence="1">Uncharacterized protein</fullName>
    </submittedName>
</protein>
<evidence type="ECO:0000313" key="2">
    <source>
        <dbReference type="Proteomes" id="UP000832041"/>
    </source>
</evidence>
<proteinExistence type="predicted"/>
<gene>
    <name evidence="1" type="ORF">FOF52_16415</name>
</gene>
<dbReference type="EMBL" id="CP051627">
    <property type="protein sequence ID" value="UPT22353.1"/>
    <property type="molecule type" value="Genomic_DNA"/>
</dbReference>
<name>A0ABY4L7T5_THEAE</name>
<dbReference type="Proteomes" id="UP000832041">
    <property type="component" value="Chromosome"/>
</dbReference>
<evidence type="ECO:0000313" key="1">
    <source>
        <dbReference type="EMBL" id="UPT22353.1"/>
    </source>
</evidence>
<keyword evidence="2" id="KW-1185">Reference proteome</keyword>